<proteinExistence type="predicted"/>
<name>A0AC61NBC2_9BACT</name>
<sequence length="356" mass="40491">MRHFNWIISFLIVFIFSVGVTQAKQLPSDDLNLNVCIGKIKKKNLLVTKGYFNWGGSIIKGEDNRYHLFYSRWPNNFYGWLVESEVAHAVSDSPSGPWVYQETVLNGRGKGYWDAVTVHNPKIKYFEGKYYLYYISTNAPNVDYNMKMLRATNGKSTSTCALRNTLRVNQRTGVAVATSLSEPWVRQDKPLIEPSGPISTLTVNPAISRGADGKYYLIVKGDKPNDKNFVRNQAIAVSESPAGPFVMQKNPVIDNQDTEDMSLWYDVKRSLFYGIFHAHTYLGLVVSDNGLDWQKSKYEVVLKKDDIKSHGAPDIPRRMERPFVYVEGSTPKTLLTSVFVGDRSYIVTIPLRYNEE</sequence>
<evidence type="ECO:0000313" key="2">
    <source>
        <dbReference type="Proteomes" id="UP000826212"/>
    </source>
</evidence>
<evidence type="ECO:0000313" key="1">
    <source>
        <dbReference type="EMBL" id="QZE12768.1"/>
    </source>
</evidence>
<accession>A0AC61NBC2</accession>
<dbReference type="Proteomes" id="UP000826212">
    <property type="component" value="Chromosome"/>
</dbReference>
<protein>
    <submittedName>
        <fullName evidence="1">Glycoside hydrolase family protein</fullName>
    </submittedName>
</protein>
<organism evidence="1 2">
    <name type="scientific">Halosquirtibacter laminarini</name>
    <dbReference type="NCBI Taxonomy" id="3374600"/>
    <lineage>
        <taxon>Bacteria</taxon>
        <taxon>Pseudomonadati</taxon>
        <taxon>Bacteroidota</taxon>
        <taxon>Bacteroidia</taxon>
        <taxon>Marinilabiliales</taxon>
        <taxon>Prolixibacteraceae</taxon>
        <taxon>Halosquirtibacter</taxon>
    </lineage>
</organism>
<reference evidence="1" key="1">
    <citation type="submission" date="2021-08" db="EMBL/GenBank/DDBJ databases">
        <title>Novel anaerobic bacterium isolated from sea squirt in East Sea, Republic of Korea.</title>
        <authorList>
            <person name="Nguyen T.H."/>
            <person name="Li Z."/>
            <person name="Lee Y.-J."/>
            <person name="Ko J."/>
            <person name="Kim S.-G."/>
        </authorList>
    </citation>
    <scope>NUCLEOTIDE SEQUENCE</scope>
    <source>
        <strain evidence="1">KCTC 25031</strain>
    </source>
</reference>
<keyword evidence="2" id="KW-1185">Reference proteome</keyword>
<dbReference type="EMBL" id="CP081303">
    <property type="protein sequence ID" value="QZE12768.1"/>
    <property type="molecule type" value="Genomic_DNA"/>
</dbReference>
<keyword evidence="1" id="KW-0378">Hydrolase</keyword>
<gene>
    <name evidence="1" type="ORF">K4L44_09210</name>
</gene>